<dbReference type="PANTHER" id="PTHR22878">
    <property type="entry name" value="DYNEIN HEAVY CHAIN 6, AXONEMAL-LIKE-RELATED"/>
    <property type="match status" value="1"/>
</dbReference>
<keyword evidence="4" id="KW-1185">Reference proteome</keyword>
<dbReference type="EMBL" id="MKHE01000005">
    <property type="protein sequence ID" value="OWK14173.1"/>
    <property type="molecule type" value="Genomic_DNA"/>
</dbReference>
<dbReference type="GO" id="GO:0051959">
    <property type="term" value="F:dynein light intermediate chain binding"/>
    <property type="evidence" value="ECO:0007669"/>
    <property type="project" value="InterPro"/>
</dbReference>
<dbReference type="SUPFAM" id="SSF103657">
    <property type="entry name" value="BAR/IMD domain-like"/>
    <property type="match status" value="1"/>
</dbReference>
<dbReference type="InterPro" id="IPR024743">
    <property type="entry name" value="Dynein_HC_stalk"/>
</dbReference>
<organism evidence="3 4">
    <name type="scientific">Cervus elaphus hippelaphus</name>
    <name type="common">European red deer</name>
    <dbReference type="NCBI Taxonomy" id="46360"/>
    <lineage>
        <taxon>Eukaryota</taxon>
        <taxon>Metazoa</taxon>
        <taxon>Chordata</taxon>
        <taxon>Craniata</taxon>
        <taxon>Vertebrata</taxon>
        <taxon>Euteleostomi</taxon>
        <taxon>Mammalia</taxon>
        <taxon>Eutheria</taxon>
        <taxon>Laurasiatheria</taxon>
        <taxon>Artiodactyla</taxon>
        <taxon>Ruminantia</taxon>
        <taxon>Pecora</taxon>
        <taxon>Cervidae</taxon>
        <taxon>Cervinae</taxon>
        <taxon>Cervus</taxon>
    </lineage>
</organism>
<dbReference type="Proteomes" id="UP000242450">
    <property type="component" value="Chromosome 5"/>
</dbReference>
<name>A0A212D7F3_CEREH</name>
<proteinExistence type="predicted"/>
<keyword evidence="1" id="KW-0175">Coiled coil</keyword>
<dbReference type="AlphaFoldDB" id="A0A212D7F3"/>
<feature type="coiled-coil region" evidence="1">
    <location>
        <begin position="158"/>
        <end position="220"/>
    </location>
</feature>
<dbReference type="OrthoDB" id="64868at2759"/>
<dbReference type="GO" id="GO:0007018">
    <property type="term" value="P:microtubule-based movement"/>
    <property type="evidence" value="ECO:0007669"/>
    <property type="project" value="InterPro"/>
</dbReference>
<evidence type="ECO:0000313" key="4">
    <source>
        <dbReference type="Proteomes" id="UP000242450"/>
    </source>
</evidence>
<evidence type="ECO:0000256" key="1">
    <source>
        <dbReference type="SAM" id="Coils"/>
    </source>
</evidence>
<evidence type="ECO:0000259" key="2">
    <source>
        <dbReference type="Pfam" id="PF12777"/>
    </source>
</evidence>
<comment type="caution">
    <text evidence="3">The sequence shown here is derived from an EMBL/GenBank/DDBJ whole genome shotgun (WGS) entry which is preliminary data.</text>
</comment>
<feature type="domain" description="Dynein heavy chain coiled coil stalk" evidence="2">
    <location>
        <begin position="52"/>
        <end position="233"/>
    </location>
</feature>
<protein>
    <recommendedName>
        <fullName evidence="2">Dynein heavy chain coiled coil stalk domain-containing protein</fullName>
    </recommendedName>
</protein>
<dbReference type="PANTHER" id="PTHR22878:SF63">
    <property type="entry name" value="DYNEIN AXONEMAL HEAVY CHAIN 10"/>
    <property type="match status" value="1"/>
</dbReference>
<sequence>MAGQQAAERGPLGTSNVSLVPSWVFTLPMPPCILPILLDFLFAGGSSVLDLSFAKPPKQVQTVCECILIMKGYKELNWKTAKGMMSDPNFLRSLMEIDFDSITQSQVKNIRGLLKTLNTTTEEMEAVSKAGLGMLKFVEAVMGYCDVFKEIKPKRDKVARLERNFYLTKRELEKIQNELAAIQRELEALGAKYEAAILEKQKLQEEAEIMERRLIAADKLISGLGSENVWQNDILERGIPLSQPFRLENLLTDDVEISR</sequence>
<dbReference type="GO" id="GO:0045505">
    <property type="term" value="F:dynein intermediate chain binding"/>
    <property type="evidence" value="ECO:0007669"/>
    <property type="project" value="InterPro"/>
</dbReference>
<reference evidence="3 4" key="1">
    <citation type="journal article" date="2018" name="Mol. Genet. Genomics">
        <title>The red deer Cervus elaphus genome CerEla1.0: sequencing, annotating, genes, and chromosomes.</title>
        <authorList>
            <person name="Bana N.A."/>
            <person name="Nyiri A."/>
            <person name="Nagy J."/>
            <person name="Frank K."/>
            <person name="Nagy T."/>
            <person name="Steger V."/>
            <person name="Schiller M."/>
            <person name="Lakatos P."/>
            <person name="Sugar L."/>
            <person name="Horn P."/>
            <person name="Barta E."/>
            <person name="Orosz L."/>
        </authorList>
    </citation>
    <scope>NUCLEOTIDE SEQUENCE [LARGE SCALE GENOMIC DNA]</scope>
    <source>
        <strain evidence="3">Hungarian</strain>
    </source>
</reference>
<evidence type="ECO:0000313" key="3">
    <source>
        <dbReference type="EMBL" id="OWK14173.1"/>
    </source>
</evidence>
<dbReference type="GO" id="GO:0030286">
    <property type="term" value="C:dynein complex"/>
    <property type="evidence" value="ECO:0007669"/>
    <property type="project" value="InterPro"/>
</dbReference>
<gene>
    <name evidence="3" type="ORF">Celaphus_00000390</name>
</gene>
<dbReference type="Pfam" id="PF12777">
    <property type="entry name" value="MT"/>
    <property type="match status" value="1"/>
</dbReference>
<dbReference type="InterPro" id="IPR026983">
    <property type="entry name" value="DHC"/>
</dbReference>
<dbReference type="Gene3D" id="1.20.920.20">
    <property type="match status" value="1"/>
</dbReference>
<dbReference type="InterPro" id="IPR027267">
    <property type="entry name" value="AH/BAR_dom_sf"/>
</dbReference>
<accession>A0A212D7F3</accession>